<dbReference type="EMBL" id="VIWT01000005">
    <property type="protein sequence ID" value="TWF73715.1"/>
    <property type="molecule type" value="Genomic_DNA"/>
</dbReference>
<reference evidence="4 5" key="1">
    <citation type="submission" date="2019-06" db="EMBL/GenBank/DDBJ databases">
        <title>Sequencing the genomes of 1000 actinobacteria strains.</title>
        <authorList>
            <person name="Klenk H.-P."/>
        </authorList>
    </citation>
    <scope>NUCLEOTIDE SEQUENCE [LARGE SCALE GENOMIC DNA]</scope>
    <source>
        <strain evidence="4 5">DSM 44826</strain>
    </source>
</reference>
<dbReference type="RefSeq" id="WP_145910656.1">
    <property type="nucleotide sequence ID" value="NZ_BAAAMZ010000001.1"/>
</dbReference>
<dbReference type="Gene3D" id="3.40.630.30">
    <property type="match status" value="1"/>
</dbReference>
<dbReference type="Pfam" id="PF00583">
    <property type="entry name" value="Acetyltransf_1"/>
    <property type="match status" value="1"/>
</dbReference>
<evidence type="ECO:0000313" key="4">
    <source>
        <dbReference type="EMBL" id="TWF73715.1"/>
    </source>
</evidence>
<name>A0A561SFQ4_9ACTN</name>
<protein>
    <submittedName>
        <fullName evidence="4">Acetyltransferase (GNAT) family protein</fullName>
    </submittedName>
</protein>
<dbReference type="InterPro" id="IPR000182">
    <property type="entry name" value="GNAT_dom"/>
</dbReference>
<dbReference type="PANTHER" id="PTHR43877">
    <property type="entry name" value="AMINOALKYLPHOSPHONATE N-ACETYLTRANSFERASE-RELATED-RELATED"/>
    <property type="match status" value="1"/>
</dbReference>
<dbReference type="GO" id="GO:0016747">
    <property type="term" value="F:acyltransferase activity, transferring groups other than amino-acyl groups"/>
    <property type="evidence" value="ECO:0007669"/>
    <property type="project" value="InterPro"/>
</dbReference>
<dbReference type="PANTHER" id="PTHR43877:SF1">
    <property type="entry name" value="ACETYLTRANSFERASE"/>
    <property type="match status" value="1"/>
</dbReference>
<evidence type="ECO:0000313" key="5">
    <source>
        <dbReference type="Proteomes" id="UP000317940"/>
    </source>
</evidence>
<dbReference type="OrthoDB" id="1821130at2"/>
<keyword evidence="1 4" id="KW-0808">Transferase</keyword>
<organism evidence="4 5">
    <name type="scientific">Kitasatospora viridis</name>
    <dbReference type="NCBI Taxonomy" id="281105"/>
    <lineage>
        <taxon>Bacteria</taxon>
        <taxon>Bacillati</taxon>
        <taxon>Actinomycetota</taxon>
        <taxon>Actinomycetes</taxon>
        <taxon>Kitasatosporales</taxon>
        <taxon>Streptomycetaceae</taxon>
        <taxon>Kitasatospora</taxon>
    </lineage>
</organism>
<keyword evidence="5" id="KW-1185">Reference proteome</keyword>
<sequence>MSDLIVRPAEPTEVAALLDFWARAAKGTSVSDDVAGVTRLLERDPEALLVAEQDDEIVGTLIAGWDGWRASLYRLAVAPEYRRRGIAAALLRAAERRFTALGARRADAMVLDANPEAHLTWQASGYEREEQWRRWVKPLTEL</sequence>
<proteinExistence type="predicted"/>
<feature type="domain" description="N-acetyltransferase" evidence="3">
    <location>
        <begin position="4"/>
        <end position="142"/>
    </location>
</feature>
<accession>A0A561SFQ4</accession>
<dbReference type="CDD" id="cd04301">
    <property type="entry name" value="NAT_SF"/>
    <property type="match status" value="1"/>
</dbReference>
<evidence type="ECO:0000256" key="2">
    <source>
        <dbReference type="ARBA" id="ARBA00023315"/>
    </source>
</evidence>
<comment type="caution">
    <text evidence="4">The sequence shown here is derived from an EMBL/GenBank/DDBJ whole genome shotgun (WGS) entry which is preliminary data.</text>
</comment>
<gene>
    <name evidence="4" type="ORF">FHX73_15342</name>
</gene>
<dbReference type="InterPro" id="IPR050832">
    <property type="entry name" value="Bact_Acetyltransf"/>
</dbReference>
<dbReference type="InterPro" id="IPR016181">
    <property type="entry name" value="Acyl_CoA_acyltransferase"/>
</dbReference>
<keyword evidence="2" id="KW-0012">Acyltransferase</keyword>
<dbReference type="Proteomes" id="UP000317940">
    <property type="component" value="Unassembled WGS sequence"/>
</dbReference>
<dbReference type="PROSITE" id="PS51186">
    <property type="entry name" value="GNAT"/>
    <property type="match status" value="1"/>
</dbReference>
<dbReference type="SUPFAM" id="SSF55729">
    <property type="entry name" value="Acyl-CoA N-acyltransferases (Nat)"/>
    <property type="match status" value="1"/>
</dbReference>
<dbReference type="AlphaFoldDB" id="A0A561SFQ4"/>
<evidence type="ECO:0000256" key="1">
    <source>
        <dbReference type="ARBA" id="ARBA00022679"/>
    </source>
</evidence>
<evidence type="ECO:0000259" key="3">
    <source>
        <dbReference type="PROSITE" id="PS51186"/>
    </source>
</evidence>